<gene>
    <name evidence="2" type="ORF">SPHA_41767</name>
</gene>
<reference evidence="2" key="1">
    <citation type="submission" date="2021-01" db="EMBL/GenBank/DDBJ databases">
        <authorList>
            <person name="Li R."/>
            <person name="Bekaert M."/>
        </authorList>
    </citation>
    <scope>NUCLEOTIDE SEQUENCE</scope>
    <source>
        <strain evidence="2">Farmed</strain>
    </source>
</reference>
<accession>A0A812CQW1</accession>
<feature type="transmembrane region" description="Helical" evidence="1">
    <location>
        <begin position="318"/>
        <end position="341"/>
    </location>
</feature>
<name>A0A812CQW1_ACAPH</name>
<feature type="transmembrane region" description="Helical" evidence="1">
    <location>
        <begin position="640"/>
        <end position="662"/>
    </location>
</feature>
<organism evidence="2 3">
    <name type="scientific">Acanthosepion pharaonis</name>
    <name type="common">Pharaoh cuttlefish</name>
    <name type="synonym">Sepia pharaonis</name>
    <dbReference type="NCBI Taxonomy" id="158019"/>
    <lineage>
        <taxon>Eukaryota</taxon>
        <taxon>Metazoa</taxon>
        <taxon>Spiralia</taxon>
        <taxon>Lophotrochozoa</taxon>
        <taxon>Mollusca</taxon>
        <taxon>Cephalopoda</taxon>
        <taxon>Coleoidea</taxon>
        <taxon>Decapodiformes</taxon>
        <taxon>Sepiida</taxon>
        <taxon>Sepiina</taxon>
        <taxon>Sepiidae</taxon>
        <taxon>Acanthosepion</taxon>
    </lineage>
</organism>
<feature type="transmembrane region" description="Helical" evidence="1">
    <location>
        <begin position="251"/>
        <end position="276"/>
    </location>
</feature>
<keyword evidence="1" id="KW-0812">Transmembrane</keyword>
<feature type="transmembrane region" description="Helical" evidence="1">
    <location>
        <begin position="150"/>
        <end position="170"/>
    </location>
</feature>
<feature type="transmembrane region" description="Helical" evidence="1">
    <location>
        <begin position="478"/>
        <end position="499"/>
    </location>
</feature>
<comment type="caution">
    <text evidence="2">The sequence shown here is derived from an EMBL/GenBank/DDBJ whole genome shotgun (WGS) entry which is preliminary data.</text>
</comment>
<dbReference type="AlphaFoldDB" id="A0A812CQW1"/>
<feature type="transmembrane region" description="Helical" evidence="1">
    <location>
        <begin position="532"/>
        <end position="554"/>
    </location>
</feature>
<evidence type="ECO:0000256" key="1">
    <source>
        <dbReference type="SAM" id="Phobius"/>
    </source>
</evidence>
<feature type="transmembrane region" description="Helical" evidence="1">
    <location>
        <begin position="560"/>
        <end position="585"/>
    </location>
</feature>
<dbReference type="Proteomes" id="UP000597762">
    <property type="component" value="Unassembled WGS sequence"/>
</dbReference>
<protein>
    <submittedName>
        <fullName evidence="2">Uncharacterized protein</fullName>
    </submittedName>
</protein>
<feature type="transmembrane region" description="Helical" evidence="1">
    <location>
        <begin position="214"/>
        <end position="239"/>
    </location>
</feature>
<keyword evidence="3" id="KW-1185">Reference proteome</keyword>
<feature type="transmembrane region" description="Helical" evidence="1">
    <location>
        <begin position="347"/>
        <end position="374"/>
    </location>
</feature>
<keyword evidence="1" id="KW-0472">Membrane</keyword>
<sequence length="682" mass="81231">MVCWILMTQVTSSCLSVLTRGALLSPELLLSISDLLLFVAMIFIMNRFSLSFFFSLTFLFIFCSLSLRLLSFFLSFFLFSFLFHYFSLLLSPSLLFSATLVHSLFTFLRLLLFSSTSSYIFFLPHLAPTLLQFFHFHPFVYFIFNVFLPPHLFCSTFYIFLHLFILPYLSSISLHFFILSPFCFYLINTILLFSHTSFLFFFTFLHLLSFFHTFLLFSSTCFSLHLLFPPLISFIFPYLSPSLLHLFHFPMFFFHYFFPSYLLLFLLPTPITSIFIHFFNSIFILLFFFIPAIFLSLLFSFTFSSIFLHFYFPPLHPFIILSSLLFLLITLSLSPHLNLLILSFSPIFFFCFFFHSTLFSFFFSTFLIFTCPLLRVTEWSTWREVGDETEMCNCFLDNSTSILYRFLSVLLRSLSCWPRDASFQNVGYVLVKQVSIRLSFFQSECCFSRNSSHSLTHYSSKIFFYFFFSRQILIRRRIIFLSLFPFLPVVTFFEQFLFLSLLLPFSLLLLFAFFLFWSLPLLIFFFFSFTFYLSISIFFFFFILFSLSLIHIFLIRDLNLSFLSLIFCLSFHNLSFSFLSFLPFFRFFNTFSHLSYSRCLINRHPLHLRKLFILSLHWFIFSSLKIFVYPLNPYLKPSTYIPSLFTLLFLSSLYISFPLSLFPSPFLIMHRHKYFSSLSLSL</sequence>
<proteinExistence type="predicted"/>
<dbReference type="EMBL" id="CAHIKZ030002015">
    <property type="protein sequence ID" value="CAE1279388.1"/>
    <property type="molecule type" value="Genomic_DNA"/>
</dbReference>
<evidence type="ECO:0000313" key="3">
    <source>
        <dbReference type="Proteomes" id="UP000597762"/>
    </source>
</evidence>
<feature type="transmembrane region" description="Helical" evidence="1">
    <location>
        <begin position="606"/>
        <end position="628"/>
    </location>
</feature>
<feature type="transmembrane region" description="Helical" evidence="1">
    <location>
        <begin position="182"/>
        <end position="208"/>
    </location>
</feature>
<evidence type="ECO:0000313" key="2">
    <source>
        <dbReference type="EMBL" id="CAE1279388.1"/>
    </source>
</evidence>
<feature type="transmembrane region" description="Helical" evidence="1">
    <location>
        <begin position="282"/>
        <end position="311"/>
    </location>
</feature>
<feature type="transmembrane region" description="Helical" evidence="1">
    <location>
        <begin position="69"/>
        <end position="88"/>
    </location>
</feature>
<keyword evidence="1" id="KW-1133">Transmembrane helix</keyword>
<feature type="transmembrane region" description="Helical" evidence="1">
    <location>
        <begin position="35"/>
        <end position="62"/>
    </location>
</feature>
<feature type="transmembrane region" description="Helical" evidence="1">
    <location>
        <begin position="505"/>
        <end position="527"/>
    </location>
</feature>